<sequence>MSISNPRQVFSNPSIPFAGTILGGLLPGEMVLMQGSVPTGAERFQIDFTCGSSVKPRADVAFHFNPRLKKSRVVCNTLEKERWGREEILYKMPLKVGAAFELIILVLKDMYKVAVNGAHLLEYKHRVDLDRVDTICISGDVSVQAVAILPADSAPISPSASNTSLTSSASEAIVSSSGDLKVPFRSRLDKGLKAGRSIVIKGQTNQNAHSFCINLRDVSGSNIVLHLNPRVKKGVFVRNSFLSECWGPEETNLGSFPFAAGEYFEVSFPVFLHAVNLDPLLALSSTLLLSPLQMIVLCNQQHFKVAVNGLHQFDYKHRVQDLSSIGHLEIQGDVSLLDVRTLGDPLKRLTA</sequence>
<reference evidence="5" key="1">
    <citation type="submission" date="2025-08" db="UniProtKB">
        <authorList>
            <consortium name="Ensembl"/>
        </authorList>
    </citation>
    <scope>IDENTIFICATION</scope>
</reference>
<evidence type="ECO:0000313" key="6">
    <source>
        <dbReference type="Proteomes" id="UP000265020"/>
    </source>
</evidence>
<evidence type="ECO:0000256" key="3">
    <source>
        <dbReference type="RuleBase" id="RU102079"/>
    </source>
</evidence>
<dbReference type="SMART" id="SM00276">
    <property type="entry name" value="GLECT"/>
    <property type="match status" value="2"/>
</dbReference>
<dbReference type="InterPro" id="IPR044156">
    <property type="entry name" value="Galectin-like"/>
</dbReference>
<dbReference type="Gene3D" id="2.60.120.200">
    <property type="match status" value="2"/>
</dbReference>
<dbReference type="AlphaFoldDB" id="A0A3Q2DIV4"/>
<dbReference type="Proteomes" id="UP000265020">
    <property type="component" value="Unassembled WGS sequence"/>
</dbReference>
<dbReference type="PROSITE" id="PS51304">
    <property type="entry name" value="GALECTIN"/>
    <property type="match status" value="2"/>
</dbReference>
<dbReference type="Ensembl" id="ENSCVAT00000027641.1">
    <property type="protein sequence ID" value="ENSCVAP00000018649.1"/>
    <property type="gene ID" value="ENSCVAG00000021927.1"/>
</dbReference>
<dbReference type="SMART" id="SM00908">
    <property type="entry name" value="Gal-bind_lectin"/>
    <property type="match status" value="2"/>
</dbReference>
<dbReference type="PANTHER" id="PTHR11346:SF111">
    <property type="entry name" value="GALECTIN-12"/>
    <property type="match status" value="1"/>
</dbReference>
<proteinExistence type="predicted"/>
<keyword evidence="6" id="KW-1185">Reference proteome</keyword>
<feature type="domain" description="Galectin" evidence="4">
    <location>
        <begin position="17"/>
        <end position="149"/>
    </location>
</feature>
<feature type="domain" description="Galectin" evidence="4">
    <location>
        <begin position="184"/>
        <end position="342"/>
    </location>
</feature>
<dbReference type="GeneTree" id="ENSGT00940000155727"/>
<keyword evidence="1 3" id="KW-0430">Lectin</keyword>
<dbReference type="PANTHER" id="PTHR11346">
    <property type="entry name" value="GALECTIN"/>
    <property type="match status" value="1"/>
</dbReference>
<keyword evidence="2" id="KW-0677">Repeat</keyword>
<protein>
    <recommendedName>
        <fullName evidence="3">Galectin</fullName>
    </recommendedName>
</protein>
<evidence type="ECO:0000259" key="4">
    <source>
        <dbReference type="PROSITE" id="PS51304"/>
    </source>
</evidence>
<reference evidence="5" key="2">
    <citation type="submission" date="2025-09" db="UniProtKB">
        <authorList>
            <consortium name="Ensembl"/>
        </authorList>
    </citation>
    <scope>IDENTIFICATION</scope>
</reference>
<accession>A0A3Q2DIV4</accession>
<name>A0A3Q2DIV4_CYPVA</name>
<dbReference type="InterPro" id="IPR013320">
    <property type="entry name" value="ConA-like_dom_sf"/>
</dbReference>
<dbReference type="GO" id="GO:0030246">
    <property type="term" value="F:carbohydrate binding"/>
    <property type="evidence" value="ECO:0007669"/>
    <property type="project" value="UniProtKB-UniRule"/>
</dbReference>
<dbReference type="GO" id="GO:0005737">
    <property type="term" value="C:cytoplasm"/>
    <property type="evidence" value="ECO:0007669"/>
    <property type="project" value="TreeGrafter"/>
</dbReference>
<dbReference type="STRING" id="28743.ENSCVAP00000018649"/>
<dbReference type="FunFam" id="2.60.120.200:FF:000124">
    <property type="entry name" value="Galectin-4"/>
    <property type="match status" value="1"/>
</dbReference>
<evidence type="ECO:0000256" key="2">
    <source>
        <dbReference type="ARBA" id="ARBA00022737"/>
    </source>
</evidence>
<evidence type="ECO:0000313" key="5">
    <source>
        <dbReference type="Ensembl" id="ENSCVAP00000018649.1"/>
    </source>
</evidence>
<dbReference type="CDD" id="cd00070">
    <property type="entry name" value="GLECT"/>
    <property type="match status" value="2"/>
</dbReference>
<dbReference type="Pfam" id="PF00337">
    <property type="entry name" value="Gal-bind_lectin"/>
    <property type="match status" value="3"/>
</dbReference>
<dbReference type="InterPro" id="IPR001079">
    <property type="entry name" value="Galectin_CRD"/>
</dbReference>
<organism evidence="5 6">
    <name type="scientific">Cyprinodon variegatus</name>
    <name type="common">Sheepshead minnow</name>
    <dbReference type="NCBI Taxonomy" id="28743"/>
    <lineage>
        <taxon>Eukaryota</taxon>
        <taxon>Metazoa</taxon>
        <taxon>Chordata</taxon>
        <taxon>Craniata</taxon>
        <taxon>Vertebrata</taxon>
        <taxon>Euteleostomi</taxon>
        <taxon>Actinopterygii</taxon>
        <taxon>Neopterygii</taxon>
        <taxon>Teleostei</taxon>
        <taxon>Neoteleostei</taxon>
        <taxon>Acanthomorphata</taxon>
        <taxon>Ovalentaria</taxon>
        <taxon>Atherinomorphae</taxon>
        <taxon>Cyprinodontiformes</taxon>
        <taxon>Cyprinodontidae</taxon>
        <taxon>Cyprinodon</taxon>
    </lineage>
</organism>
<dbReference type="SUPFAM" id="SSF49899">
    <property type="entry name" value="Concanavalin A-like lectins/glucanases"/>
    <property type="match status" value="3"/>
</dbReference>
<evidence type="ECO:0000256" key="1">
    <source>
        <dbReference type="ARBA" id="ARBA00022734"/>
    </source>
</evidence>